<dbReference type="EMBL" id="JBHLTG010000017">
    <property type="protein sequence ID" value="MFC0682698.1"/>
    <property type="molecule type" value="Genomic_DNA"/>
</dbReference>
<name>A0ABV6S0E1_9GAMM</name>
<comment type="caution">
    <text evidence="1">The sequence shown here is derived from an EMBL/GenBank/DDBJ whole genome shotgun (WGS) entry which is preliminary data.</text>
</comment>
<organism evidence="1 2">
    <name type="scientific">Lysobacter korlensis</name>
    <dbReference type="NCBI Taxonomy" id="553636"/>
    <lineage>
        <taxon>Bacteria</taxon>
        <taxon>Pseudomonadati</taxon>
        <taxon>Pseudomonadota</taxon>
        <taxon>Gammaproteobacteria</taxon>
        <taxon>Lysobacterales</taxon>
        <taxon>Lysobacteraceae</taxon>
        <taxon>Lysobacter</taxon>
    </lineage>
</organism>
<reference evidence="1 2" key="1">
    <citation type="submission" date="2024-09" db="EMBL/GenBank/DDBJ databases">
        <authorList>
            <person name="Sun Q."/>
            <person name="Mori K."/>
        </authorList>
    </citation>
    <scope>NUCLEOTIDE SEQUENCE [LARGE SCALE GENOMIC DNA]</scope>
    <source>
        <strain evidence="1 2">KCTC 23076</strain>
    </source>
</reference>
<keyword evidence="2" id="KW-1185">Reference proteome</keyword>
<sequence>MRFYDDSRQNRINLFESKQPEGIVAVRVGLLELDQRCAPRPVRTQVLIDQPG</sequence>
<dbReference type="Proteomes" id="UP001589896">
    <property type="component" value="Unassembled WGS sequence"/>
</dbReference>
<accession>A0ABV6S0E1</accession>
<proteinExistence type="predicted"/>
<evidence type="ECO:0000313" key="2">
    <source>
        <dbReference type="Proteomes" id="UP001589896"/>
    </source>
</evidence>
<dbReference type="RefSeq" id="WP_386676955.1">
    <property type="nucleotide sequence ID" value="NZ_JBHLTG010000017.1"/>
</dbReference>
<protein>
    <submittedName>
        <fullName evidence="1">Uncharacterized protein</fullName>
    </submittedName>
</protein>
<evidence type="ECO:0000313" key="1">
    <source>
        <dbReference type="EMBL" id="MFC0682698.1"/>
    </source>
</evidence>
<gene>
    <name evidence="1" type="ORF">ACFFGH_33120</name>
</gene>